<proteinExistence type="predicted"/>
<evidence type="ECO:0000256" key="1">
    <source>
        <dbReference type="SAM" id="MobiDB-lite"/>
    </source>
</evidence>
<name>A0A8H6XTZ8_9AGAR</name>
<dbReference type="OrthoDB" id="3063557at2759"/>
<feature type="compositionally biased region" description="Polar residues" evidence="1">
    <location>
        <begin position="523"/>
        <end position="542"/>
    </location>
</feature>
<evidence type="ECO:0008006" key="4">
    <source>
        <dbReference type="Google" id="ProtNLM"/>
    </source>
</evidence>
<sequence>MFIFDLSEKCRLSLPESTAQSTRDTKGGTFNAAIINNSARDIIITGCTTTSNVTYIAAPAVPSDFRPIPLGDIDLRREICVSYNTGILCLGRQRACVPRVYSARVQGGESRLTVAMYQGHGAEEEWRSDVERHRSLRHPNIVQIYGTASAGGIHATLFHDDLIPLREFVALYGHSPCVQVWIYASCAAEFIVGAGHYFHSMFGRFLREPESTFWIRGSTGMLCVELVPPDNTVYLSGDYPSTKRIDFFNTSNTDAMVTESLTLDMYHRICWLNLAKSRDTLVLLSSTVNMGAVSCCSLSNELEKSLEIASLPNVDLDLCPWDTGEVVGETIDGGWTRFECRDVWDHSFEVVVWSTDQPKTSWLSQANHVFSCLRITSNFEEYVVMHEVVFKLHILGTADDLPAGFLFLCPKQDFQSGPASYKWPECPAYWSFDPAGVKRLSEEEATHLGFPSIQLSTQVDRWSWDASMYAGLRQFHQAKGFDPESQDLAKYLGYPLLELSNATDRPFLHVEEEDFCGEEDAGSVSTHKNNIPNTTWNDQQCSEAAGDGEPEIPDVPDEIIAVSGTIKFLLNAQLGLFLFLALCWLCDQVGSV</sequence>
<keyword evidence="3" id="KW-1185">Reference proteome</keyword>
<accession>A0A8H6XTZ8</accession>
<gene>
    <name evidence="2" type="ORF">MVEN_01470700</name>
</gene>
<dbReference type="Proteomes" id="UP000620124">
    <property type="component" value="Unassembled WGS sequence"/>
</dbReference>
<protein>
    <recommendedName>
        <fullName evidence="4">Protein kinase domain-containing protein</fullName>
    </recommendedName>
</protein>
<dbReference type="AlphaFoldDB" id="A0A8H6XTZ8"/>
<comment type="caution">
    <text evidence="2">The sequence shown here is derived from an EMBL/GenBank/DDBJ whole genome shotgun (WGS) entry which is preliminary data.</text>
</comment>
<organism evidence="2 3">
    <name type="scientific">Mycena venus</name>
    <dbReference type="NCBI Taxonomy" id="2733690"/>
    <lineage>
        <taxon>Eukaryota</taxon>
        <taxon>Fungi</taxon>
        <taxon>Dikarya</taxon>
        <taxon>Basidiomycota</taxon>
        <taxon>Agaricomycotina</taxon>
        <taxon>Agaricomycetes</taxon>
        <taxon>Agaricomycetidae</taxon>
        <taxon>Agaricales</taxon>
        <taxon>Marasmiineae</taxon>
        <taxon>Mycenaceae</taxon>
        <taxon>Mycena</taxon>
    </lineage>
</organism>
<reference evidence="2" key="1">
    <citation type="submission" date="2020-05" db="EMBL/GenBank/DDBJ databases">
        <title>Mycena genomes resolve the evolution of fungal bioluminescence.</title>
        <authorList>
            <person name="Tsai I.J."/>
        </authorList>
    </citation>
    <scope>NUCLEOTIDE SEQUENCE</scope>
    <source>
        <strain evidence="2">CCC161011</strain>
    </source>
</reference>
<feature type="region of interest" description="Disordered" evidence="1">
    <location>
        <begin position="521"/>
        <end position="552"/>
    </location>
</feature>
<evidence type="ECO:0000313" key="3">
    <source>
        <dbReference type="Proteomes" id="UP000620124"/>
    </source>
</evidence>
<evidence type="ECO:0000313" key="2">
    <source>
        <dbReference type="EMBL" id="KAF7347162.1"/>
    </source>
</evidence>
<dbReference type="EMBL" id="JACAZI010000012">
    <property type="protein sequence ID" value="KAF7347162.1"/>
    <property type="molecule type" value="Genomic_DNA"/>
</dbReference>